<keyword evidence="2" id="KW-0472">Membrane</keyword>
<evidence type="ECO:0000256" key="1">
    <source>
        <dbReference type="SAM" id="MobiDB-lite"/>
    </source>
</evidence>
<organism evidence="3 4">
    <name type="scientific">Elysia chlorotica</name>
    <name type="common">Eastern emerald elysia</name>
    <name type="synonym">Sea slug</name>
    <dbReference type="NCBI Taxonomy" id="188477"/>
    <lineage>
        <taxon>Eukaryota</taxon>
        <taxon>Metazoa</taxon>
        <taxon>Spiralia</taxon>
        <taxon>Lophotrochozoa</taxon>
        <taxon>Mollusca</taxon>
        <taxon>Gastropoda</taxon>
        <taxon>Heterobranchia</taxon>
        <taxon>Euthyneura</taxon>
        <taxon>Panpulmonata</taxon>
        <taxon>Sacoglossa</taxon>
        <taxon>Placobranchoidea</taxon>
        <taxon>Plakobranchidae</taxon>
        <taxon>Elysia</taxon>
    </lineage>
</organism>
<feature type="compositionally biased region" description="Low complexity" evidence="1">
    <location>
        <begin position="119"/>
        <end position="128"/>
    </location>
</feature>
<dbReference type="EMBL" id="RQTK01000057">
    <property type="protein sequence ID" value="RUS89389.1"/>
    <property type="molecule type" value="Genomic_DNA"/>
</dbReference>
<evidence type="ECO:0000256" key="2">
    <source>
        <dbReference type="SAM" id="Phobius"/>
    </source>
</evidence>
<dbReference type="Proteomes" id="UP000271974">
    <property type="component" value="Unassembled WGS sequence"/>
</dbReference>
<evidence type="ECO:0000313" key="3">
    <source>
        <dbReference type="EMBL" id="RUS89389.1"/>
    </source>
</evidence>
<feature type="compositionally biased region" description="Low complexity" evidence="1">
    <location>
        <begin position="66"/>
        <end position="79"/>
    </location>
</feature>
<evidence type="ECO:0000313" key="4">
    <source>
        <dbReference type="Proteomes" id="UP000271974"/>
    </source>
</evidence>
<reference evidence="3 4" key="1">
    <citation type="submission" date="2019-01" db="EMBL/GenBank/DDBJ databases">
        <title>A draft genome assembly of the solar-powered sea slug Elysia chlorotica.</title>
        <authorList>
            <person name="Cai H."/>
            <person name="Li Q."/>
            <person name="Fang X."/>
            <person name="Li J."/>
            <person name="Curtis N.E."/>
            <person name="Altenburger A."/>
            <person name="Shibata T."/>
            <person name="Feng M."/>
            <person name="Maeda T."/>
            <person name="Schwartz J.A."/>
            <person name="Shigenobu S."/>
            <person name="Lundholm N."/>
            <person name="Nishiyama T."/>
            <person name="Yang H."/>
            <person name="Hasebe M."/>
            <person name="Li S."/>
            <person name="Pierce S.K."/>
            <person name="Wang J."/>
        </authorList>
    </citation>
    <scope>NUCLEOTIDE SEQUENCE [LARGE SCALE GENOMIC DNA]</scope>
    <source>
        <strain evidence="3">EC2010</strain>
        <tissue evidence="3">Whole organism of an adult</tissue>
    </source>
</reference>
<keyword evidence="2" id="KW-0812">Transmembrane</keyword>
<sequence>MDFSSFVKEEDGSKQPNVTLVKRFSSVEPKSPNSPLRTPSGLDNAYSLPEDDAVFKEEQQPPQRISSVESKSSISPLRSRSFHDNTYSLPDDDAVFTEPSPKENNNLGHMATPPPTPGTAPAASGHASNQRKPRLRHLACILVAVVVLTGLVASVALILVFVNKESSSPRSLPISASPRTVQGKNKIALDINP</sequence>
<gene>
    <name evidence="3" type="ORF">EGW08_002826</name>
</gene>
<proteinExistence type="predicted"/>
<feature type="transmembrane region" description="Helical" evidence="2">
    <location>
        <begin position="138"/>
        <end position="162"/>
    </location>
</feature>
<keyword evidence="4" id="KW-1185">Reference proteome</keyword>
<protein>
    <submittedName>
        <fullName evidence="3">Uncharacterized protein</fullName>
    </submittedName>
</protein>
<accession>A0A3S1BR25</accession>
<dbReference type="AlphaFoldDB" id="A0A3S1BR25"/>
<name>A0A3S1BR25_ELYCH</name>
<comment type="caution">
    <text evidence="3">The sequence shown here is derived from an EMBL/GenBank/DDBJ whole genome shotgun (WGS) entry which is preliminary data.</text>
</comment>
<feature type="region of interest" description="Disordered" evidence="1">
    <location>
        <begin position="1"/>
        <end position="130"/>
    </location>
</feature>
<keyword evidence="2" id="KW-1133">Transmembrane helix</keyword>